<keyword evidence="7" id="KW-0539">Nucleus</keyword>
<dbReference type="EMBL" id="JAGPXD010000001">
    <property type="protein sequence ID" value="KAH7377165.1"/>
    <property type="molecule type" value="Genomic_DNA"/>
</dbReference>
<protein>
    <submittedName>
        <fullName evidence="11">Zinc finger protein</fullName>
    </submittedName>
</protein>
<dbReference type="SMART" id="SM00355">
    <property type="entry name" value="ZnF_C2H2"/>
    <property type="match status" value="4"/>
</dbReference>
<dbReference type="SUPFAM" id="SSF57667">
    <property type="entry name" value="beta-beta-alpha zinc fingers"/>
    <property type="match status" value="2"/>
</dbReference>
<evidence type="ECO:0000256" key="7">
    <source>
        <dbReference type="ARBA" id="ARBA00023242"/>
    </source>
</evidence>
<keyword evidence="4 8" id="KW-0863">Zinc-finger</keyword>
<dbReference type="PANTHER" id="PTHR23235">
    <property type="entry name" value="KRUEPPEL-LIKE TRANSCRIPTION FACTOR"/>
    <property type="match status" value="1"/>
</dbReference>
<dbReference type="InterPro" id="IPR013087">
    <property type="entry name" value="Znf_C2H2_type"/>
</dbReference>
<dbReference type="InterPro" id="IPR036236">
    <property type="entry name" value="Znf_C2H2_sf"/>
</dbReference>
<accession>A0A8K0XAT1</accession>
<feature type="domain" description="C2H2-type" evidence="10">
    <location>
        <begin position="215"/>
        <end position="244"/>
    </location>
</feature>
<evidence type="ECO:0000256" key="8">
    <source>
        <dbReference type="PROSITE-ProRule" id="PRU00042"/>
    </source>
</evidence>
<dbReference type="FunFam" id="3.30.160.60:FF:000125">
    <property type="entry name" value="Putative zinc finger protein 143"/>
    <property type="match status" value="1"/>
</dbReference>
<proteinExistence type="predicted"/>
<comment type="caution">
    <text evidence="11">The sequence shown here is derived from an EMBL/GenBank/DDBJ whole genome shotgun (WGS) entry which is preliminary data.</text>
</comment>
<feature type="domain" description="C2H2-type" evidence="10">
    <location>
        <begin position="303"/>
        <end position="329"/>
    </location>
</feature>
<evidence type="ECO:0000256" key="6">
    <source>
        <dbReference type="ARBA" id="ARBA00023125"/>
    </source>
</evidence>
<name>A0A8K0XAT1_9PEZI</name>
<dbReference type="GO" id="GO:0008270">
    <property type="term" value="F:zinc ion binding"/>
    <property type="evidence" value="ECO:0007669"/>
    <property type="project" value="UniProtKB-KW"/>
</dbReference>
<keyword evidence="3" id="KW-0677">Repeat</keyword>
<evidence type="ECO:0000313" key="11">
    <source>
        <dbReference type="EMBL" id="KAH7377165.1"/>
    </source>
</evidence>
<dbReference type="Proteomes" id="UP000813385">
    <property type="component" value="Unassembled WGS sequence"/>
</dbReference>
<dbReference type="FunFam" id="3.30.160.60:FF:000875">
    <property type="entry name" value="zinc finger protein 236 isoform X7"/>
    <property type="match status" value="1"/>
</dbReference>
<dbReference type="GO" id="GO:0000978">
    <property type="term" value="F:RNA polymerase II cis-regulatory region sequence-specific DNA binding"/>
    <property type="evidence" value="ECO:0007669"/>
    <property type="project" value="TreeGrafter"/>
</dbReference>
<organism evidence="11 12">
    <name type="scientific">Plectosphaerella cucumerina</name>
    <dbReference type="NCBI Taxonomy" id="40658"/>
    <lineage>
        <taxon>Eukaryota</taxon>
        <taxon>Fungi</taxon>
        <taxon>Dikarya</taxon>
        <taxon>Ascomycota</taxon>
        <taxon>Pezizomycotina</taxon>
        <taxon>Sordariomycetes</taxon>
        <taxon>Hypocreomycetidae</taxon>
        <taxon>Glomerellales</taxon>
        <taxon>Plectosphaerellaceae</taxon>
        <taxon>Plectosphaerella</taxon>
    </lineage>
</organism>
<gene>
    <name evidence="11" type="ORF">B0T11DRAFT_347568</name>
</gene>
<evidence type="ECO:0000256" key="2">
    <source>
        <dbReference type="ARBA" id="ARBA00022723"/>
    </source>
</evidence>
<reference evidence="11" key="1">
    <citation type="journal article" date="2021" name="Nat. Commun.">
        <title>Genetic determinants of endophytism in the Arabidopsis root mycobiome.</title>
        <authorList>
            <person name="Mesny F."/>
            <person name="Miyauchi S."/>
            <person name="Thiergart T."/>
            <person name="Pickel B."/>
            <person name="Atanasova L."/>
            <person name="Karlsson M."/>
            <person name="Huettel B."/>
            <person name="Barry K.W."/>
            <person name="Haridas S."/>
            <person name="Chen C."/>
            <person name="Bauer D."/>
            <person name="Andreopoulos W."/>
            <person name="Pangilinan J."/>
            <person name="LaButti K."/>
            <person name="Riley R."/>
            <person name="Lipzen A."/>
            <person name="Clum A."/>
            <person name="Drula E."/>
            <person name="Henrissat B."/>
            <person name="Kohler A."/>
            <person name="Grigoriev I.V."/>
            <person name="Martin F.M."/>
            <person name="Hacquard S."/>
        </authorList>
    </citation>
    <scope>NUCLEOTIDE SEQUENCE</scope>
    <source>
        <strain evidence="11">MPI-CAGE-AT-0016</strain>
    </source>
</reference>
<dbReference type="FunFam" id="3.30.160.60:FF:001498">
    <property type="entry name" value="Zinc finger protein 404"/>
    <property type="match status" value="1"/>
</dbReference>
<keyword evidence="12" id="KW-1185">Reference proteome</keyword>
<evidence type="ECO:0000256" key="1">
    <source>
        <dbReference type="ARBA" id="ARBA00004123"/>
    </source>
</evidence>
<feature type="domain" description="C2H2-type" evidence="10">
    <location>
        <begin position="275"/>
        <end position="302"/>
    </location>
</feature>
<dbReference type="AlphaFoldDB" id="A0A8K0XAT1"/>
<keyword evidence="6" id="KW-0238">DNA-binding</keyword>
<evidence type="ECO:0000256" key="5">
    <source>
        <dbReference type="ARBA" id="ARBA00022833"/>
    </source>
</evidence>
<comment type="subcellular location">
    <subcellularLocation>
        <location evidence="1">Nucleus</location>
    </subcellularLocation>
</comment>
<evidence type="ECO:0000256" key="9">
    <source>
        <dbReference type="SAM" id="MobiDB-lite"/>
    </source>
</evidence>
<dbReference type="PROSITE" id="PS00028">
    <property type="entry name" value="ZINC_FINGER_C2H2_1"/>
    <property type="match status" value="4"/>
</dbReference>
<evidence type="ECO:0000313" key="12">
    <source>
        <dbReference type="Proteomes" id="UP000813385"/>
    </source>
</evidence>
<feature type="domain" description="C2H2-type" evidence="10">
    <location>
        <begin position="245"/>
        <end position="274"/>
    </location>
</feature>
<feature type="compositionally biased region" description="Polar residues" evidence="9">
    <location>
        <begin position="121"/>
        <end position="133"/>
    </location>
</feature>
<dbReference type="Gene3D" id="3.30.160.60">
    <property type="entry name" value="Classic Zinc Finger"/>
    <property type="match status" value="4"/>
</dbReference>
<feature type="compositionally biased region" description="Polar residues" evidence="9">
    <location>
        <begin position="178"/>
        <end position="190"/>
    </location>
</feature>
<feature type="compositionally biased region" description="Low complexity" evidence="9">
    <location>
        <begin position="197"/>
        <end position="207"/>
    </location>
</feature>
<evidence type="ECO:0000259" key="10">
    <source>
        <dbReference type="PROSITE" id="PS50157"/>
    </source>
</evidence>
<dbReference type="Pfam" id="PF00096">
    <property type="entry name" value="zf-C2H2"/>
    <property type="match status" value="4"/>
</dbReference>
<dbReference type="PROSITE" id="PS50157">
    <property type="entry name" value="ZINC_FINGER_C2H2_2"/>
    <property type="match status" value="4"/>
</dbReference>
<dbReference type="PANTHER" id="PTHR23235:SF120">
    <property type="entry name" value="KRUPPEL-LIKE FACTOR 15"/>
    <property type="match status" value="1"/>
</dbReference>
<keyword evidence="2" id="KW-0479">Metal-binding</keyword>
<sequence length="422" mass="47897">MSHSPVNASWGNWPQQEAPHSEYYQYDPRIVSSAPLVQPTLATQYVDGHQYALPSMPPRDMSFGNYHYLQYEQPVQPVSMPYARYNPQAQRSLLPSGHHHDMARQRFFSSQHLPIHDDRQMSPSIKSEGSRSSIPDPKKAKTITYNKPVSEEEVVFNTPIDVMMKALQEKKPRESGSDDPSSCAQSSTDDSVAPDPSTAGSSAESTSSADKVKKYRCRFEMCNKSFSQRAHLSTHERAHTGEKPFACDYPGCNRSFSQPGNLKTHRRLHTGERPFKCPNCDFAFAQRGNLKAHMSTHNKIKPFECKLEECHKCFTNRGNLKNHQNKYHTTTIHKIADWIMSLSDKETLTFAEQELITYFQDIYKNSNKGIKGRGRDRRVSERRLGKAKLVICSNSSPHRSGVVGYQASWPNSFGSGTYTYGY</sequence>
<evidence type="ECO:0000256" key="4">
    <source>
        <dbReference type="ARBA" id="ARBA00022771"/>
    </source>
</evidence>
<feature type="region of interest" description="Disordered" evidence="9">
    <location>
        <begin position="168"/>
        <end position="207"/>
    </location>
</feature>
<keyword evidence="5" id="KW-0862">Zinc</keyword>
<feature type="region of interest" description="Disordered" evidence="9">
    <location>
        <begin position="112"/>
        <end position="145"/>
    </location>
</feature>
<dbReference type="GO" id="GO:0005634">
    <property type="term" value="C:nucleus"/>
    <property type="evidence" value="ECO:0007669"/>
    <property type="project" value="UniProtKB-SubCell"/>
</dbReference>
<dbReference type="GO" id="GO:0000981">
    <property type="term" value="F:DNA-binding transcription factor activity, RNA polymerase II-specific"/>
    <property type="evidence" value="ECO:0007669"/>
    <property type="project" value="UniProtKB-ARBA"/>
</dbReference>
<evidence type="ECO:0000256" key="3">
    <source>
        <dbReference type="ARBA" id="ARBA00022737"/>
    </source>
</evidence>
<dbReference type="OrthoDB" id="427030at2759"/>